<dbReference type="Pfam" id="PF07452">
    <property type="entry name" value="CHRD"/>
    <property type="match status" value="1"/>
</dbReference>
<evidence type="ECO:0000313" key="4">
    <source>
        <dbReference type="Proteomes" id="UP000249873"/>
    </source>
</evidence>
<feature type="domain" description="CHRD" evidence="2">
    <location>
        <begin position="20"/>
        <end position="138"/>
    </location>
</feature>
<proteinExistence type="predicted"/>
<organism evidence="3 4">
    <name type="scientific">Arcticibacterium luteifluviistationis</name>
    <dbReference type="NCBI Taxonomy" id="1784714"/>
    <lineage>
        <taxon>Bacteria</taxon>
        <taxon>Pseudomonadati</taxon>
        <taxon>Bacteroidota</taxon>
        <taxon>Cytophagia</taxon>
        <taxon>Cytophagales</taxon>
        <taxon>Leadbetterellaceae</taxon>
        <taxon>Arcticibacterium</taxon>
    </lineage>
</organism>
<dbReference type="PROSITE" id="PS50933">
    <property type="entry name" value="CHRD"/>
    <property type="match status" value="1"/>
</dbReference>
<keyword evidence="4" id="KW-1185">Reference proteome</keyword>
<feature type="chain" id="PRO_5016362371" description="CHRD domain-containing protein" evidence="1">
    <location>
        <begin position="20"/>
        <end position="190"/>
    </location>
</feature>
<reference evidence="3 4" key="1">
    <citation type="submission" date="2018-05" db="EMBL/GenBank/DDBJ databases">
        <title>Complete genome sequence of Arcticibacterium luteifluviistationis SM1504T, a cytophagaceae bacterium isolated from Arctic surface seawater.</title>
        <authorList>
            <person name="Li Y."/>
            <person name="Qin Q.-L."/>
        </authorList>
    </citation>
    <scope>NUCLEOTIDE SEQUENCE [LARGE SCALE GENOMIC DNA]</scope>
    <source>
        <strain evidence="3 4">SM1504</strain>
    </source>
</reference>
<dbReference type="RefSeq" id="WP_111371918.1">
    <property type="nucleotide sequence ID" value="NZ_CP029480.1"/>
</dbReference>
<feature type="signal peptide" evidence="1">
    <location>
        <begin position="1"/>
        <end position="19"/>
    </location>
</feature>
<dbReference type="OrthoDB" id="571052at2"/>
<name>A0A2Z4GCF9_9BACT</name>
<dbReference type="AlphaFoldDB" id="A0A2Z4GCF9"/>
<evidence type="ECO:0000313" key="3">
    <source>
        <dbReference type="EMBL" id="AWV98725.1"/>
    </source>
</evidence>
<evidence type="ECO:0000259" key="2">
    <source>
        <dbReference type="PROSITE" id="PS50933"/>
    </source>
</evidence>
<sequence length="190" mass="19511">MKLLAPLLALLFASSTLMSQTYNISSTMNGGNEVPPVETKGSGSLTGTYNARTNQITINASYSNLAAPPTGSHLHKAPAGANGSAIIFLNATSGTISGTFTVAETDEPDLIAGNVYINLHTNSFPGGEIRGQLALTLPPPAASKELEVASGDFFVKDSTRGVILKSPNGSCFRIQVSDAGILTATALACP</sequence>
<dbReference type="Proteomes" id="UP000249873">
    <property type="component" value="Chromosome"/>
</dbReference>
<protein>
    <recommendedName>
        <fullName evidence="2">CHRD domain-containing protein</fullName>
    </recommendedName>
</protein>
<evidence type="ECO:0000256" key="1">
    <source>
        <dbReference type="SAM" id="SignalP"/>
    </source>
</evidence>
<keyword evidence="1" id="KW-0732">Signal</keyword>
<dbReference type="KEGG" id="als:DJ013_11295"/>
<gene>
    <name evidence="3" type="ORF">DJ013_11295</name>
</gene>
<accession>A0A2Z4GCF9</accession>
<dbReference type="InterPro" id="IPR010895">
    <property type="entry name" value="CHRD"/>
</dbReference>
<dbReference type="EMBL" id="CP029480">
    <property type="protein sequence ID" value="AWV98725.1"/>
    <property type="molecule type" value="Genomic_DNA"/>
</dbReference>
<dbReference type="SMART" id="SM00754">
    <property type="entry name" value="CHRD"/>
    <property type="match status" value="1"/>
</dbReference>